<dbReference type="InterPro" id="IPR029069">
    <property type="entry name" value="HotDog_dom_sf"/>
</dbReference>
<comment type="caution">
    <text evidence="5">The sequence shown here is derived from an EMBL/GenBank/DDBJ whole genome shotgun (WGS) entry which is preliminary data.</text>
</comment>
<gene>
    <name evidence="5" type="ORF">OBO34_06075</name>
</gene>
<dbReference type="CDD" id="cd03442">
    <property type="entry name" value="BFIT_BACH"/>
    <property type="match status" value="1"/>
</dbReference>
<dbReference type="InterPro" id="IPR033120">
    <property type="entry name" value="HOTDOG_ACOT"/>
</dbReference>
<evidence type="ECO:0000256" key="1">
    <source>
        <dbReference type="ARBA" id="ARBA00010458"/>
    </source>
</evidence>
<dbReference type="GO" id="GO:0052816">
    <property type="term" value="F:long-chain fatty acyl-CoA hydrolase activity"/>
    <property type="evidence" value="ECO:0007669"/>
    <property type="project" value="TreeGrafter"/>
</dbReference>
<evidence type="ECO:0000256" key="2">
    <source>
        <dbReference type="ARBA" id="ARBA00022801"/>
    </source>
</evidence>
<reference evidence="5" key="1">
    <citation type="submission" date="2022-09" db="EMBL/GenBank/DDBJ databases">
        <title>Culturomic study of gut microbiota in children with autism spectrum disorder.</title>
        <authorList>
            <person name="Efimov B.A."/>
            <person name="Chaplin A.V."/>
            <person name="Sokolova S.R."/>
            <person name="Pikina A.P."/>
            <person name="Korzhanova M."/>
            <person name="Belova V."/>
            <person name="Korostin D."/>
        </authorList>
    </citation>
    <scope>NUCLEOTIDE SEQUENCE</scope>
    <source>
        <strain evidence="5">ASD5510</strain>
    </source>
</reference>
<evidence type="ECO:0000313" key="5">
    <source>
        <dbReference type="EMBL" id="MCU7377918.1"/>
    </source>
</evidence>
<dbReference type="AlphaFoldDB" id="A0A9J6QVA3"/>
<evidence type="ECO:0000256" key="3">
    <source>
        <dbReference type="PROSITE-ProRule" id="PRU01106"/>
    </source>
</evidence>
<accession>A0A9J6QVA3</accession>
<dbReference type="SUPFAM" id="SSF54637">
    <property type="entry name" value="Thioesterase/thiol ester dehydrase-isomerase"/>
    <property type="match status" value="1"/>
</dbReference>
<dbReference type="Proteomes" id="UP001065549">
    <property type="component" value="Unassembled WGS sequence"/>
</dbReference>
<dbReference type="RefSeq" id="WP_253019683.1">
    <property type="nucleotide sequence ID" value="NZ_JAOSHN010000002.1"/>
</dbReference>
<dbReference type="InterPro" id="IPR040170">
    <property type="entry name" value="Cytosol_ACT"/>
</dbReference>
<proteinExistence type="inferred from homology"/>
<dbReference type="InterPro" id="IPR006683">
    <property type="entry name" value="Thioestr_dom"/>
</dbReference>
<dbReference type="EMBL" id="JAOSHN010000002">
    <property type="protein sequence ID" value="MCU7377918.1"/>
    <property type="molecule type" value="Genomic_DNA"/>
</dbReference>
<sequence length="151" mass="16784">MDVKNQIVMSQVMMPHHANALGVVHGGEMVKFMDTSAAAVAMRYSKSDCVTARVDEMSFHFPVHVGDLVVCTASIVYVGRTSMEVLVTVDAENLKSEGNTQVALSAYFTMVCIDETGRPQEVKPYMPQTADEKVLYEQAKAYIERKKAFRK</sequence>
<dbReference type="GO" id="GO:0005737">
    <property type="term" value="C:cytoplasm"/>
    <property type="evidence" value="ECO:0007669"/>
    <property type="project" value="TreeGrafter"/>
</dbReference>
<feature type="domain" description="HotDog ACOT-type" evidence="4">
    <location>
        <begin position="3"/>
        <end position="116"/>
    </location>
</feature>
<dbReference type="GO" id="GO:0006637">
    <property type="term" value="P:acyl-CoA metabolic process"/>
    <property type="evidence" value="ECO:0007669"/>
    <property type="project" value="TreeGrafter"/>
</dbReference>
<protein>
    <submittedName>
        <fullName evidence="5">Acyl-CoA thioesterase</fullName>
    </submittedName>
</protein>
<organism evidence="5 6">
    <name type="scientific">Hominibacterium faecale</name>
    <dbReference type="NCBI Taxonomy" id="2839743"/>
    <lineage>
        <taxon>Bacteria</taxon>
        <taxon>Bacillati</taxon>
        <taxon>Bacillota</taxon>
        <taxon>Clostridia</taxon>
        <taxon>Peptostreptococcales</taxon>
        <taxon>Anaerovoracaceae</taxon>
        <taxon>Hominibacterium</taxon>
    </lineage>
</organism>
<dbReference type="PROSITE" id="PS51770">
    <property type="entry name" value="HOTDOG_ACOT"/>
    <property type="match status" value="1"/>
</dbReference>
<keyword evidence="2 3" id="KW-0378">Hydrolase</keyword>
<dbReference type="Pfam" id="PF03061">
    <property type="entry name" value="4HBT"/>
    <property type="match status" value="1"/>
</dbReference>
<dbReference type="Gene3D" id="3.10.129.10">
    <property type="entry name" value="Hotdog Thioesterase"/>
    <property type="match status" value="1"/>
</dbReference>
<dbReference type="PANTHER" id="PTHR11049">
    <property type="entry name" value="ACYL COENZYME A THIOESTER HYDROLASE"/>
    <property type="match status" value="1"/>
</dbReference>
<comment type="similarity">
    <text evidence="1">Belongs to the acyl coenzyme A hydrolase family.</text>
</comment>
<evidence type="ECO:0000313" key="6">
    <source>
        <dbReference type="Proteomes" id="UP001065549"/>
    </source>
</evidence>
<name>A0A9J6QVA3_9FIRM</name>
<evidence type="ECO:0000259" key="4">
    <source>
        <dbReference type="PROSITE" id="PS51770"/>
    </source>
</evidence>
<keyword evidence="6" id="KW-1185">Reference proteome</keyword>